<gene>
    <name evidence="1" type="ORF">NDEV_1763</name>
</gene>
<dbReference type="KEGG" id="ndv:NDEV_1763"/>
<dbReference type="AlphaFoldDB" id="A0A128A592"/>
<dbReference type="EMBL" id="LN890280">
    <property type="protein sequence ID" value="CUR52525.1"/>
    <property type="molecule type" value="Genomic_DNA"/>
</dbReference>
<organism evidence="1 2">
    <name type="scientific">Nitrosotalea devaniterrae</name>
    <dbReference type="NCBI Taxonomy" id="1078905"/>
    <lineage>
        <taxon>Archaea</taxon>
        <taxon>Nitrososphaerota</taxon>
        <taxon>Nitrososphaeria</taxon>
        <taxon>Nitrosotaleales</taxon>
        <taxon>Nitrosotaleaceae</taxon>
        <taxon>Nitrosotalea</taxon>
    </lineage>
</organism>
<evidence type="ECO:0000313" key="1">
    <source>
        <dbReference type="EMBL" id="CUR52525.1"/>
    </source>
</evidence>
<sequence>MSRVNLSKCPNCKLGLISEEKDTHECLKVEDYWVIDGVIWLGDGMKYYPLKHRSVQSDDFFRSDRPDEDSPEPLKDGFKYYVSFLVIR</sequence>
<reference evidence="2" key="1">
    <citation type="submission" date="2015-10" db="EMBL/GenBank/DDBJ databases">
        <authorList>
            <person name="Lehtovirta-Morley L.E."/>
            <person name="Vieille C."/>
        </authorList>
    </citation>
    <scope>NUCLEOTIDE SEQUENCE [LARGE SCALE GENOMIC DNA]</scope>
</reference>
<name>A0A128A592_9ARCH</name>
<protein>
    <submittedName>
        <fullName evidence="1">Uncharacterized protein</fullName>
    </submittedName>
</protein>
<evidence type="ECO:0000313" key="2">
    <source>
        <dbReference type="Proteomes" id="UP000196239"/>
    </source>
</evidence>
<dbReference type="Proteomes" id="UP000196239">
    <property type="component" value="Chromosome 1"/>
</dbReference>
<accession>A0A128A592</accession>
<proteinExistence type="predicted"/>
<keyword evidence="2" id="KW-1185">Reference proteome</keyword>